<dbReference type="PANTHER" id="PTHR32060">
    <property type="entry name" value="TAIL-SPECIFIC PROTEASE"/>
    <property type="match status" value="1"/>
</dbReference>
<dbReference type="InterPro" id="IPR019734">
    <property type="entry name" value="TPR_rpt"/>
</dbReference>
<evidence type="ECO:0000313" key="9">
    <source>
        <dbReference type="EMBL" id="HEN15493.1"/>
    </source>
</evidence>
<evidence type="ECO:0000256" key="1">
    <source>
        <dbReference type="ARBA" id="ARBA00009179"/>
    </source>
</evidence>
<dbReference type="NCBIfam" id="TIGR00225">
    <property type="entry name" value="prc"/>
    <property type="match status" value="1"/>
</dbReference>
<keyword evidence="2 6" id="KW-0645">Protease</keyword>
<evidence type="ECO:0000256" key="5">
    <source>
        <dbReference type="PROSITE-ProRule" id="PRU00339"/>
    </source>
</evidence>
<keyword evidence="4 6" id="KW-0720">Serine protease</keyword>
<dbReference type="Gene3D" id="3.90.226.10">
    <property type="entry name" value="2-enoyl-CoA Hydratase, Chain A, domain 1"/>
    <property type="match status" value="1"/>
</dbReference>
<dbReference type="SMART" id="SM00228">
    <property type="entry name" value="PDZ"/>
    <property type="match status" value="1"/>
</dbReference>
<dbReference type="InterPro" id="IPR041489">
    <property type="entry name" value="PDZ_6"/>
</dbReference>
<feature type="repeat" description="TPR" evidence="5">
    <location>
        <begin position="39"/>
        <end position="72"/>
    </location>
</feature>
<dbReference type="SMART" id="SM00245">
    <property type="entry name" value="TSPc"/>
    <property type="match status" value="1"/>
</dbReference>
<accession>A0A7C2P3H0</accession>
<dbReference type="EMBL" id="DSOK01000245">
    <property type="protein sequence ID" value="HEN15493.1"/>
    <property type="molecule type" value="Genomic_DNA"/>
</dbReference>
<comment type="similarity">
    <text evidence="1 6">Belongs to the peptidase S41A family.</text>
</comment>
<feature type="chain" id="PRO_5028241676" evidence="7">
    <location>
        <begin position="33"/>
        <end position="544"/>
    </location>
</feature>
<organism evidence="9">
    <name type="scientific">Schlesneria paludicola</name>
    <dbReference type="NCBI Taxonomy" id="360056"/>
    <lineage>
        <taxon>Bacteria</taxon>
        <taxon>Pseudomonadati</taxon>
        <taxon>Planctomycetota</taxon>
        <taxon>Planctomycetia</taxon>
        <taxon>Planctomycetales</taxon>
        <taxon>Planctomycetaceae</taxon>
        <taxon>Schlesneria</taxon>
    </lineage>
</organism>
<dbReference type="PANTHER" id="PTHR32060:SF30">
    <property type="entry name" value="CARBOXY-TERMINAL PROCESSING PROTEASE CTPA"/>
    <property type="match status" value="1"/>
</dbReference>
<dbReference type="GO" id="GO:0030288">
    <property type="term" value="C:outer membrane-bounded periplasmic space"/>
    <property type="evidence" value="ECO:0007669"/>
    <property type="project" value="TreeGrafter"/>
</dbReference>
<comment type="caution">
    <text evidence="9">The sequence shown here is derived from an EMBL/GenBank/DDBJ whole genome shotgun (WGS) entry which is preliminary data.</text>
</comment>
<protein>
    <submittedName>
        <fullName evidence="9">PDZ domain-containing protein</fullName>
    </submittedName>
</protein>
<dbReference type="InterPro" id="IPR005151">
    <property type="entry name" value="Tail-specific_protease"/>
</dbReference>
<dbReference type="InterPro" id="IPR029045">
    <property type="entry name" value="ClpP/crotonase-like_dom_sf"/>
</dbReference>
<dbReference type="PROSITE" id="PS50106">
    <property type="entry name" value="PDZ"/>
    <property type="match status" value="1"/>
</dbReference>
<evidence type="ECO:0000256" key="3">
    <source>
        <dbReference type="ARBA" id="ARBA00022801"/>
    </source>
</evidence>
<name>A0A7C2P3H0_9PLAN</name>
<dbReference type="PROSITE" id="PS50005">
    <property type="entry name" value="TPR"/>
    <property type="match status" value="1"/>
</dbReference>
<evidence type="ECO:0000256" key="2">
    <source>
        <dbReference type="ARBA" id="ARBA00022670"/>
    </source>
</evidence>
<evidence type="ECO:0000256" key="7">
    <source>
        <dbReference type="SAM" id="SignalP"/>
    </source>
</evidence>
<keyword evidence="7" id="KW-0732">Signal</keyword>
<reference evidence="9" key="1">
    <citation type="journal article" date="2020" name="mSystems">
        <title>Genome- and Community-Level Interaction Insights into Carbon Utilization and Element Cycling Functions of Hydrothermarchaeota in Hydrothermal Sediment.</title>
        <authorList>
            <person name="Zhou Z."/>
            <person name="Liu Y."/>
            <person name="Xu W."/>
            <person name="Pan J."/>
            <person name="Luo Z.H."/>
            <person name="Li M."/>
        </authorList>
    </citation>
    <scope>NUCLEOTIDE SEQUENCE [LARGE SCALE GENOMIC DNA]</scope>
    <source>
        <strain evidence="9">SpSt-339</strain>
    </source>
</reference>
<keyword evidence="5" id="KW-0802">TPR repeat</keyword>
<proteinExistence type="inferred from homology"/>
<feature type="domain" description="PDZ" evidence="8">
    <location>
        <begin position="231"/>
        <end position="300"/>
    </location>
</feature>
<dbReference type="Gene3D" id="3.30.750.44">
    <property type="match status" value="1"/>
</dbReference>
<dbReference type="AlphaFoldDB" id="A0A7C2P3H0"/>
<dbReference type="InterPro" id="IPR036034">
    <property type="entry name" value="PDZ_sf"/>
</dbReference>
<feature type="signal peptide" evidence="7">
    <location>
        <begin position="1"/>
        <end position="32"/>
    </location>
</feature>
<dbReference type="GO" id="GO:0007165">
    <property type="term" value="P:signal transduction"/>
    <property type="evidence" value="ECO:0007669"/>
    <property type="project" value="TreeGrafter"/>
</dbReference>
<dbReference type="Pfam" id="PF17820">
    <property type="entry name" value="PDZ_6"/>
    <property type="match status" value="1"/>
</dbReference>
<evidence type="ECO:0000259" key="8">
    <source>
        <dbReference type="PROSITE" id="PS50106"/>
    </source>
</evidence>
<dbReference type="Pfam" id="PF03572">
    <property type="entry name" value="Peptidase_S41"/>
    <property type="match status" value="1"/>
</dbReference>
<dbReference type="SUPFAM" id="SSF52096">
    <property type="entry name" value="ClpP/crotonase"/>
    <property type="match status" value="1"/>
</dbReference>
<sequence length="544" mass="59916">MRVWGLRHLPVACCLALLALGTCGRLAWSADAAPSKSDERILLREGADLERSRRWVDAIELYEKALREHPNSEHLQYGLRRAKVHFSVDRRYADATFTDRLLPLSRSEGFAYLSDLLTKVQQQYVDTVTTTSFVAHGTESLYLALGNERFLSRNAPQANADSINRVRQTLRERYWNRSANGLEGARQIVTEVCDLSARELGLPAGAVVMEYVFGGCNALDDYSSYLTPGKLSDLYNNIEGEFVGIGIEMKADLGKGLLLVNVLPESPAEEGGAQPGDHITAIDQVDCRNLTTEEAAGLLQGPPGSRVRLTLTDPQTHESRTAQLTRRAVKVKSVPVAEIVDHANGIGYVQLTGFQKNTSEELDAALLKLHREGMKALVLDVRGNPGGLLNAAVEVLDRFIDDGVLVSTRGRMADQNWSYSAQRPGTWHVPLVLLVDGDSASASEVVAGAIRDHRRGQIVGRKTYGKWSVQSILPGLGETGLRLTTAKFYSPGGYTYGKIGLEPDVPVEPSEPQHRVAYRGKHKWDDDRDLQSGVDLLRQQLARR</sequence>
<keyword evidence="3 6" id="KW-0378">Hydrolase</keyword>
<dbReference type="InterPro" id="IPR001478">
    <property type="entry name" value="PDZ"/>
</dbReference>
<dbReference type="InterPro" id="IPR004447">
    <property type="entry name" value="Peptidase_S41A"/>
</dbReference>
<dbReference type="Gene3D" id="2.30.42.10">
    <property type="match status" value="1"/>
</dbReference>
<dbReference type="CDD" id="cd06782">
    <property type="entry name" value="cpPDZ_CPP-like"/>
    <property type="match status" value="1"/>
</dbReference>
<dbReference type="CDD" id="cd07560">
    <property type="entry name" value="Peptidase_S41_CPP"/>
    <property type="match status" value="1"/>
</dbReference>
<dbReference type="GO" id="GO:0004175">
    <property type="term" value="F:endopeptidase activity"/>
    <property type="evidence" value="ECO:0007669"/>
    <property type="project" value="TreeGrafter"/>
</dbReference>
<evidence type="ECO:0000256" key="4">
    <source>
        <dbReference type="ARBA" id="ARBA00022825"/>
    </source>
</evidence>
<evidence type="ECO:0000256" key="6">
    <source>
        <dbReference type="RuleBase" id="RU004404"/>
    </source>
</evidence>
<gene>
    <name evidence="9" type="ORF">ENQ76_08510</name>
</gene>
<dbReference type="GO" id="GO:0006508">
    <property type="term" value="P:proteolysis"/>
    <property type="evidence" value="ECO:0007669"/>
    <property type="project" value="UniProtKB-KW"/>
</dbReference>
<dbReference type="GO" id="GO:0008236">
    <property type="term" value="F:serine-type peptidase activity"/>
    <property type="evidence" value="ECO:0007669"/>
    <property type="project" value="UniProtKB-KW"/>
</dbReference>
<dbReference type="SUPFAM" id="SSF50156">
    <property type="entry name" value="PDZ domain-like"/>
    <property type="match status" value="1"/>
</dbReference>